<gene>
    <name evidence="1" type="ORF">PBRASI_LOCUS10161</name>
</gene>
<dbReference type="AlphaFoldDB" id="A0A9N9DUN8"/>
<dbReference type="Proteomes" id="UP000789739">
    <property type="component" value="Unassembled WGS sequence"/>
</dbReference>
<keyword evidence="2" id="KW-1185">Reference proteome</keyword>
<dbReference type="EMBL" id="CAJVPI010002737">
    <property type="protein sequence ID" value="CAG8648710.1"/>
    <property type="molecule type" value="Genomic_DNA"/>
</dbReference>
<name>A0A9N9DUN8_9GLOM</name>
<dbReference type="OrthoDB" id="10425157at2759"/>
<accession>A0A9N9DUN8</accession>
<proteinExistence type="predicted"/>
<comment type="caution">
    <text evidence="1">The sequence shown here is derived from an EMBL/GenBank/DDBJ whole genome shotgun (WGS) entry which is preliminary data.</text>
</comment>
<organism evidence="1 2">
    <name type="scientific">Paraglomus brasilianum</name>
    <dbReference type="NCBI Taxonomy" id="144538"/>
    <lineage>
        <taxon>Eukaryota</taxon>
        <taxon>Fungi</taxon>
        <taxon>Fungi incertae sedis</taxon>
        <taxon>Mucoromycota</taxon>
        <taxon>Glomeromycotina</taxon>
        <taxon>Glomeromycetes</taxon>
        <taxon>Paraglomerales</taxon>
        <taxon>Paraglomeraceae</taxon>
        <taxon>Paraglomus</taxon>
    </lineage>
</organism>
<evidence type="ECO:0000313" key="2">
    <source>
        <dbReference type="Proteomes" id="UP000789739"/>
    </source>
</evidence>
<evidence type="ECO:0000313" key="1">
    <source>
        <dbReference type="EMBL" id="CAG8648710.1"/>
    </source>
</evidence>
<feature type="non-terminal residue" evidence="1">
    <location>
        <position position="1"/>
    </location>
</feature>
<protein>
    <submittedName>
        <fullName evidence="1">6454_t:CDS:1</fullName>
    </submittedName>
</protein>
<reference evidence="1" key="1">
    <citation type="submission" date="2021-06" db="EMBL/GenBank/DDBJ databases">
        <authorList>
            <person name="Kallberg Y."/>
            <person name="Tangrot J."/>
            <person name="Rosling A."/>
        </authorList>
    </citation>
    <scope>NUCLEOTIDE SEQUENCE</scope>
    <source>
        <strain evidence="1">BR232B</strain>
    </source>
</reference>
<sequence length="139" mass="15971">MSGKIPAEQAHTRLSKALDELQGLRNNLSIPEALLDVWETKFNRWLSELSNINEEEIQIVSCINENTYNRAKMLPTAHQDQRTVAQAHVTSYTAQMKATMQKLQKHPKNIKKGDLVYLRIPKADKNKFDRTKLACKVIQ</sequence>